<evidence type="ECO:0000259" key="6">
    <source>
        <dbReference type="Pfam" id="PF04932"/>
    </source>
</evidence>
<feature type="transmembrane region" description="Helical" evidence="5">
    <location>
        <begin position="98"/>
        <end position="121"/>
    </location>
</feature>
<feature type="transmembrane region" description="Helical" evidence="5">
    <location>
        <begin position="75"/>
        <end position="92"/>
    </location>
</feature>
<reference evidence="8" key="1">
    <citation type="journal article" date="2019" name="Microbiology">
        <title>Complete Genome Sequence of an Uncultured Bacterium of the Candidate Phylum Bipolaricaulota.</title>
        <authorList>
            <person name="Kadnikov V.V."/>
            <person name="Mardanov A.V."/>
            <person name="Beletsky A.V."/>
            <person name="Frank Y.A."/>
            <person name="Karnachuk O.V."/>
            <person name="Ravin N.V."/>
        </authorList>
    </citation>
    <scope>NUCLEOTIDE SEQUENCE [LARGE SCALE GENOMIC DNA]</scope>
</reference>
<dbReference type="EMBL" id="CP046457">
    <property type="protein sequence ID" value="QGU00483.1"/>
    <property type="molecule type" value="Genomic_DNA"/>
</dbReference>
<accession>A0A6I6DHB4</accession>
<dbReference type="PANTHER" id="PTHR37422">
    <property type="entry name" value="TEICHURONIC ACID BIOSYNTHESIS PROTEIN TUAE"/>
    <property type="match status" value="1"/>
</dbReference>
<name>A0A6I6DHB4_9FIRM</name>
<evidence type="ECO:0000256" key="4">
    <source>
        <dbReference type="ARBA" id="ARBA00023136"/>
    </source>
</evidence>
<dbReference type="GO" id="GO:0016020">
    <property type="term" value="C:membrane"/>
    <property type="evidence" value="ECO:0007669"/>
    <property type="project" value="UniProtKB-SubCell"/>
</dbReference>
<dbReference type="AlphaFoldDB" id="A0A6I6DHB4"/>
<feature type="transmembrane region" description="Helical" evidence="5">
    <location>
        <begin position="210"/>
        <end position="240"/>
    </location>
</feature>
<dbReference type="Pfam" id="PF04932">
    <property type="entry name" value="Wzy_C"/>
    <property type="match status" value="1"/>
</dbReference>
<dbReference type="InterPro" id="IPR051533">
    <property type="entry name" value="WaaL-like"/>
</dbReference>
<evidence type="ECO:0000256" key="3">
    <source>
        <dbReference type="ARBA" id="ARBA00022989"/>
    </source>
</evidence>
<proteinExistence type="predicted"/>
<feature type="domain" description="O-antigen ligase-related" evidence="6">
    <location>
        <begin position="211"/>
        <end position="342"/>
    </location>
</feature>
<feature type="transmembrane region" description="Helical" evidence="5">
    <location>
        <begin position="171"/>
        <end position="198"/>
    </location>
</feature>
<gene>
    <name evidence="7" type="ORF">SYNTR_1889</name>
</gene>
<keyword evidence="2 5" id="KW-0812">Transmembrane</keyword>
<keyword evidence="3 5" id="KW-1133">Transmembrane helix</keyword>
<sequence length="431" mass="48756">MVNYDDNVNTSKNASPVHGWELYLIVLYVVLDWFFRHVAFTFMAGPWDELLFIFIVGVWIIRAAIYRLRPEGSPMLVPIMLYVGVMVFLVLINSPNYAIAIEGLRVMIQFIFWFFLAYNLVFSREHFKGLIDFFLLICVIVSFYGILQYLLGVEMPAGWVDSAEATITTRVFSIIGSPNILGSLIVLSLPIAFALYFISNNLLKKALYAVAILILAGCLVFTFSRGAWLAFILAAFFLGIWVDRRIILGMVIVAFLTPTFMPTVYDRMAYMLSSDYIESSERGGRLGRWEVSLNHWRASPEVGVGLGQFGGAVAARNFPEESFYADNWYMKVGVETGMVGLGATLLLFVYGLRQARRAIDETEDEYMRYLGLGILVGLIGVLAHNVVENVFEVPMMSSYYWFLLGLVMALPRISERRIDTGSLRSRTDLTD</sequence>
<keyword evidence="8" id="KW-1185">Reference proteome</keyword>
<evidence type="ECO:0000256" key="2">
    <source>
        <dbReference type="ARBA" id="ARBA00022692"/>
    </source>
</evidence>
<dbReference type="RefSeq" id="WP_156204260.1">
    <property type="nucleotide sequence ID" value="NZ_CP046457.1"/>
</dbReference>
<dbReference type="OrthoDB" id="9806320at2"/>
<feature type="transmembrane region" description="Helical" evidence="5">
    <location>
        <begin position="50"/>
        <end position="68"/>
    </location>
</feature>
<feature type="transmembrane region" description="Helical" evidence="5">
    <location>
        <begin position="22"/>
        <end position="44"/>
    </location>
</feature>
<keyword evidence="4 5" id="KW-0472">Membrane</keyword>
<evidence type="ECO:0000256" key="5">
    <source>
        <dbReference type="SAM" id="Phobius"/>
    </source>
</evidence>
<feature type="transmembrane region" description="Helical" evidence="5">
    <location>
        <begin position="246"/>
        <end position="265"/>
    </location>
</feature>
<evidence type="ECO:0000256" key="1">
    <source>
        <dbReference type="ARBA" id="ARBA00004141"/>
    </source>
</evidence>
<protein>
    <submittedName>
        <fullName evidence="7">O-antigen polymerase</fullName>
    </submittedName>
</protein>
<feature type="transmembrane region" description="Helical" evidence="5">
    <location>
        <begin position="366"/>
        <end position="386"/>
    </location>
</feature>
<feature type="transmembrane region" description="Helical" evidence="5">
    <location>
        <begin position="133"/>
        <end position="151"/>
    </location>
</feature>
<dbReference type="InterPro" id="IPR007016">
    <property type="entry name" value="O-antigen_ligase-rel_domated"/>
</dbReference>
<dbReference type="KEGG" id="salq:SYNTR_1889"/>
<organism evidence="7 8">
    <name type="scientific">Candidatus Syntrophocurvum alkaliphilum</name>
    <dbReference type="NCBI Taxonomy" id="2293317"/>
    <lineage>
        <taxon>Bacteria</taxon>
        <taxon>Bacillati</taxon>
        <taxon>Bacillota</taxon>
        <taxon>Clostridia</taxon>
        <taxon>Eubacteriales</taxon>
        <taxon>Syntrophomonadaceae</taxon>
        <taxon>Candidatus Syntrophocurvum</taxon>
    </lineage>
</organism>
<dbReference type="PANTHER" id="PTHR37422:SF13">
    <property type="entry name" value="LIPOPOLYSACCHARIDE BIOSYNTHESIS PROTEIN PA4999-RELATED"/>
    <property type="match status" value="1"/>
</dbReference>
<comment type="subcellular location">
    <subcellularLocation>
        <location evidence="1">Membrane</location>
        <topology evidence="1">Multi-pass membrane protein</topology>
    </subcellularLocation>
</comment>
<evidence type="ECO:0000313" key="7">
    <source>
        <dbReference type="EMBL" id="QGU00483.1"/>
    </source>
</evidence>
<evidence type="ECO:0000313" key="8">
    <source>
        <dbReference type="Proteomes" id="UP000426444"/>
    </source>
</evidence>
<dbReference type="Proteomes" id="UP000426444">
    <property type="component" value="Chromosome"/>
</dbReference>
<feature type="transmembrane region" description="Helical" evidence="5">
    <location>
        <begin position="398"/>
        <end position="414"/>
    </location>
</feature>